<feature type="compositionally biased region" description="Polar residues" evidence="1">
    <location>
        <begin position="59"/>
        <end position="68"/>
    </location>
</feature>
<reference evidence="2" key="2">
    <citation type="submission" date="2014-03" db="EMBL/GenBank/DDBJ databases">
        <title>The whipworm genome and dual-species transcriptomics of an intimate host-pathogen interaction.</title>
        <authorList>
            <person name="Foth B.J."/>
            <person name="Tsai I.J."/>
            <person name="Reid A.J."/>
            <person name="Bancroft A.J."/>
            <person name="Nichol S."/>
            <person name="Tracey A."/>
            <person name="Holroyd N."/>
            <person name="Cotton J.A."/>
            <person name="Stanley E.J."/>
            <person name="Zarowiecki M."/>
            <person name="Liu J.Z."/>
            <person name="Huckvale T."/>
            <person name="Cooper P.J."/>
            <person name="Grencis R.K."/>
            <person name="Berriman M."/>
        </authorList>
    </citation>
    <scope>NUCLEOTIDE SEQUENCE [LARGE SCALE GENOMIC DNA]</scope>
    <source>
        <strain evidence="2">Edinburgh</strain>
    </source>
</reference>
<dbReference type="Proteomes" id="UP000046395">
    <property type="component" value="Unassembled WGS sequence"/>
</dbReference>
<evidence type="ECO:0000313" key="3">
    <source>
        <dbReference type="WBParaSite" id="TMUE_0000000942.1"/>
    </source>
</evidence>
<evidence type="ECO:0000256" key="1">
    <source>
        <dbReference type="SAM" id="MobiDB-lite"/>
    </source>
</evidence>
<dbReference type="AlphaFoldDB" id="A0A5S6Q1V4"/>
<accession>A0A5S6Q1V4</accession>
<reference evidence="2" key="1">
    <citation type="submission" date="2013-11" db="EMBL/GenBank/DDBJ databases">
        <authorList>
            <person name="Aslett M."/>
        </authorList>
    </citation>
    <scope>NUCLEOTIDE SEQUENCE [LARGE SCALE GENOMIC DNA]</scope>
    <source>
        <strain evidence="2">Edinburgh</strain>
    </source>
</reference>
<name>A0A5S6Q1V4_TRIMR</name>
<evidence type="ECO:0000313" key="2">
    <source>
        <dbReference type="Proteomes" id="UP000046395"/>
    </source>
</evidence>
<keyword evidence="2" id="KW-1185">Reference proteome</keyword>
<proteinExistence type="predicted"/>
<protein>
    <submittedName>
        <fullName evidence="3 4">Uncharacterized protein</fullName>
    </submittedName>
</protein>
<feature type="region of interest" description="Disordered" evidence="1">
    <location>
        <begin position="1"/>
        <end position="29"/>
    </location>
</feature>
<reference evidence="3 4" key="3">
    <citation type="submission" date="2019-12" db="UniProtKB">
        <authorList>
            <consortium name="WormBaseParasite"/>
        </authorList>
    </citation>
    <scope>IDENTIFICATION</scope>
</reference>
<dbReference type="WBParaSite" id="TMUE_1000003696.1">
    <property type="protein sequence ID" value="TMUE_1000003696.1"/>
    <property type="gene ID" value="WBGene00298771"/>
</dbReference>
<dbReference type="WBParaSite" id="TMUE_0000000942.1">
    <property type="protein sequence ID" value="TMUE_0000000942.1"/>
    <property type="gene ID" value="WBGene00296862"/>
</dbReference>
<feature type="region of interest" description="Disordered" evidence="1">
    <location>
        <begin position="45"/>
        <end position="68"/>
    </location>
</feature>
<sequence>MNHDTHWTHHRPSSSSSSSNHSLYERRRHSSVGFDLREFAIRPERTRSDRCQSCPKGGSRSQTHISLR</sequence>
<evidence type="ECO:0000313" key="4">
    <source>
        <dbReference type="WBParaSite" id="TMUE_1000003696.1"/>
    </source>
</evidence>
<organism evidence="2 3">
    <name type="scientific">Trichuris muris</name>
    <name type="common">Mouse whipworm</name>
    <dbReference type="NCBI Taxonomy" id="70415"/>
    <lineage>
        <taxon>Eukaryota</taxon>
        <taxon>Metazoa</taxon>
        <taxon>Ecdysozoa</taxon>
        <taxon>Nematoda</taxon>
        <taxon>Enoplea</taxon>
        <taxon>Dorylaimia</taxon>
        <taxon>Trichinellida</taxon>
        <taxon>Trichuridae</taxon>
        <taxon>Trichuris</taxon>
    </lineage>
</organism>